<dbReference type="CDD" id="cd02516">
    <property type="entry name" value="CDP-ME_synthetase"/>
    <property type="match status" value="1"/>
</dbReference>
<dbReference type="AlphaFoldDB" id="A0A9D1TNA7"/>
<dbReference type="PANTHER" id="PTHR32125:SF4">
    <property type="entry name" value="2-C-METHYL-D-ERYTHRITOL 4-PHOSPHATE CYTIDYLYLTRANSFERASE, CHLOROPLASTIC"/>
    <property type="match status" value="1"/>
</dbReference>
<comment type="caution">
    <text evidence="3">The sequence shown here is derived from an EMBL/GenBank/DDBJ whole genome shotgun (WGS) entry which is preliminary data.</text>
</comment>
<protein>
    <submittedName>
        <fullName evidence="3">2-C-methyl-D-erythritol 4-phosphate cytidylyltransferase</fullName>
    </submittedName>
</protein>
<sequence>MSIPPFAVIITAAGKSERFNSSSSFNAKKEFLKIDGHTVLYRATEPFFEIPGLAAVVITCPEGMMEETYLALEDLGEVNSLPFLIIEGGKTRFLSIKNALSRLSSLDLPISYVAIHDGARPFVTPDMIIRALANASVAGGAVPALRITDSVKRLSDDNIICENVDRKQLIRVQTPQVFRFDEILSAYEKYESTDASDDAEVFVSAGYRCTVIKGDESNKKITYSSDIPDAEKQSAEYALFLEEAKKSRDASRRMRELLYGIKEERK</sequence>
<reference evidence="3" key="1">
    <citation type="journal article" date="2021" name="PeerJ">
        <title>Extensive microbial diversity within the chicken gut microbiome revealed by metagenomics and culture.</title>
        <authorList>
            <person name="Gilroy R."/>
            <person name="Ravi A."/>
            <person name="Getino M."/>
            <person name="Pursley I."/>
            <person name="Horton D.L."/>
            <person name="Alikhan N.F."/>
            <person name="Baker D."/>
            <person name="Gharbi K."/>
            <person name="Hall N."/>
            <person name="Watson M."/>
            <person name="Adriaenssens E.M."/>
            <person name="Foster-Nyarko E."/>
            <person name="Jarju S."/>
            <person name="Secka A."/>
            <person name="Antonio M."/>
            <person name="Oren A."/>
            <person name="Chaudhuri R.R."/>
            <person name="La Ragione R."/>
            <person name="Hildebrand F."/>
            <person name="Pallen M.J."/>
        </authorList>
    </citation>
    <scope>NUCLEOTIDE SEQUENCE</scope>
    <source>
        <strain evidence="3">Gambia11-129</strain>
    </source>
</reference>
<dbReference type="InterPro" id="IPR029044">
    <property type="entry name" value="Nucleotide-diphossugar_trans"/>
</dbReference>
<dbReference type="GO" id="GO:0050518">
    <property type="term" value="F:2-C-methyl-D-erythritol 4-phosphate cytidylyltransferase activity"/>
    <property type="evidence" value="ECO:0007669"/>
    <property type="project" value="TreeGrafter"/>
</dbReference>
<proteinExistence type="predicted"/>
<dbReference type="SUPFAM" id="SSF53448">
    <property type="entry name" value="Nucleotide-diphospho-sugar transferases"/>
    <property type="match status" value="1"/>
</dbReference>
<organism evidence="3 4">
    <name type="scientific">Candidatus Ornithospirochaeta avicola</name>
    <dbReference type="NCBI Taxonomy" id="2840896"/>
    <lineage>
        <taxon>Bacteria</taxon>
        <taxon>Pseudomonadati</taxon>
        <taxon>Spirochaetota</taxon>
        <taxon>Spirochaetia</taxon>
        <taxon>Spirochaetales</taxon>
        <taxon>Spirochaetaceae</taxon>
        <taxon>Spirochaetaceae incertae sedis</taxon>
        <taxon>Candidatus Ornithospirochaeta</taxon>
    </lineage>
</organism>
<name>A0A9D1TNA7_9SPIO</name>
<dbReference type="EMBL" id="DXHU01000019">
    <property type="protein sequence ID" value="HIV99103.1"/>
    <property type="molecule type" value="Genomic_DNA"/>
</dbReference>
<keyword evidence="1" id="KW-0808">Transferase</keyword>
<evidence type="ECO:0000313" key="3">
    <source>
        <dbReference type="EMBL" id="HIV99103.1"/>
    </source>
</evidence>
<dbReference type="Proteomes" id="UP000823936">
    <property type="component" value="Unassembled WGS sequence"/>
</dbReference>
<dbReference type="Pfam" id="PF01128">
    <property type="entry name" value="IspD"/>
    <property type="match status" value="1"/>
</dbReference>
<evidence type="ECO:0000256" key="1">
    <source>
        <dbReference type="ARBA" id="ARBA00022679"/>
    </source>
</evidence>
<dbReference type="PANTHER" id="PTHR32125">
    <property type="entry name" value="2-C-METHYL-D-ERYTHRITOL 4-PHOSPHATE CYTIDYLYLTRANSFERASE, CHLOROPLASTIC"/>
    <property type="match status" value="1"/>
</dbReference>
<dbReference type="InterPro" id="IPR050088">
    <property type="entry name" value="IspD/TarI_cytidylyltransf_bact"/>
</dbReference>
<reference evidence="3" key="2">
    <citation type="submission" date="2021-04" db="EMBL/GenBank/DDBJ databases">
        <authorList>
            <person name="Gilroy R."/>
        </authorList>
    </citation>
    <scope>NUCLEOTIDE SEQUENCE</scope>
    <source>
        <strain evidence="3">Gambia11-129</strain>
    </source>
</reference>
<evidence type="ECO:0000256" key="2">
    <source>
        <dbReference type="ARBA" id="ARBA00022695"/>
    </source>
</evidence>
<gene>
    <name evidence="3" type="ORF">IAB12_04945</name>
</gene>
<dbReference type="InterPro" id="IPR034683">
    <property type="entry name" value="IspD/TarI"/>
</dbReference>
<keyword evidence="2 3" id="KW-0548">Nucleotidyltransferase</keyword>
<accession>A0A9D1TNA7</accession>
<evidence type="ECO:0000313" key="4">
    <source>
        <dbReference type="Proteomes" id="UP000823936"/>
    </source>
</evidence>
<dbReference type="Gene3D" id="3.90.550.10">
    <property type="entry name" value="Spore Coat Polysaccharide Biosynthesis Protein SpsA, Chain A"/>
    <property type="match status" value="1"/>
</dbReference>